<evidence type="ECO:0000256" key="1">
    <source>
        <dbReference type="SAM" id="SignalP"/>
    </source>
</evidence>
<feature type="chain" id="PRO_5037988884" evidence="1">
    <location>
        <begin position="27"/>
        <end position="444"/>
    </location>
</feature>
<organism evidence="2 3">
    <name type="scientific">Ditylenchus dipsaci</name>
    <dbReference type="NCBI Taxonomy" id="166011"/>
    <lineage>
        <taxon>Eukaryota</taxon>
        <taxon>Metazoa</taxon>
        <taxon>Ecdysozoa</taxon>
        <taxon>Nematoda</taxon>
        <taxon>Chromadorea</taxon>
        <taxon>Rhabditida</taxon>
        <taxon>Tylenchina</taxon>
        <taxon>Tylenchomorpha</taxon>
        <taxon>Sphaerularioidea</taxon>
        <taxon>Anguinidae</taxon>
        <taxon>Anguininae</taxon>
        <taxon>Ditylenchus</taxon>
    </lineage>
</organism>
<name>A0A915DSE1_9BILA</name>
<dbReference type="Proteomes" id="UP000887574">
    <property type="component" value="Unplaced"/>
</dbReference>
<keyword evidence="2" id="KW-1185">Reference proteome</keyword>
<dbReference type="AlphaFoldDB" id="A0A915DSE1"/>
<dbReference type="WBParaSite" id="jg2238">
    <property type="protein sequence ID" value="jg2238"/>
    <property type="gene ID" value="jg2238"/>
</dbReference>
<sequence length="444" mass="51325">MRSASMSQHFQLLSWLLLFLPATVVCKKLTDIEYCNELAHVCTAHFNDCGYSFAEYRRDTKSIALPPIRIIDCLRYDSRCRKNEDVLKKCHHDMTNVKRDCEWEEVLCGYAFVVCAEILARKEGAATNREKREAFHKQCHVEEKACLSGVDVCKQQREDGLKLLKIANKSTSIAKLSCDEQWGEWYTDEDGQVDNFIKLFESNKTTKYKDRMINHDPNATFVLTMCEEAGSDCLKYENSRNIQWQIEKLTRDCPIKQSPGRDSLLRQCRNGTWTLDYLDVARFSTKFKVSNPKGKECKLMIRLNSKDIQKCVLRCLDFEDEITILSGKINTTDKMNRETQDGKHDTSDEIKDLWEYNTHSTKSNEWKKKLSVDKSTSTHMTYHMPAGARTRIQQLNVVCGSKVWKSPSNALRVWQGDVEVDNNGKEHLSLHNALLLILAGWMIF</sequence>
<evidence type="ECO:0000313" key="2">
    <source>
        <dbReference type="Proteomes" id="UP000887574"/>
    </source>
</evidence>
<keyword evidence="1" id="KW-0732">Signal</keyword>
<reference evidence="3" key="1">
    <citation type="submission" date="2022-11" db="UniProtKB">
        <authorList>
            <consortium name="WormBaseParasite"/>
        </authorList>
    </citation>
    <scope>IDENTIFICATION</scope>
</reference>
<proteinExistence type="predicted"/>
<evidence type="ECO:0000313" key="3">
    <source>
        <dbReference type="WBParaSite" id="jg2238"/>
    </source>
</evidence>
<accession>A0A915DSE1</accession>
<feature type="signal peptide" evidence="1">
    <location>
        <begin position="1"/>
        <end position="26"/>
    </location>
</feature>
<protein>
    <submittedName>
        <fullName evidence="3">Uncharacterized protein</fullName>
    </submittedName>
</protein>